<evidence type="ECO:0000313" key="3">
    <source>
        <dbReference type="Proteomes" id="UP000284598"/>
    </source>
</evidence>
<organism evidence="1 3">
    <name type="scientific">Eubacterium ventriosum</name>
    <dbReference type="NCBI Taxonomy" id="39496"/>
    <lineage>
        <taxon>Bacteria</taxon>
        <taxon>Bacillati</taxon>
        <taxon>Bacillota</taxon>
        <taxon>Clostridia</taxon>
        <taxon>Eubacteriales</taxon>
        <taxon>Eubacteriaceae</taxon>
        <taxon>Eubacterium</taxon>
    </lineage>
</organism>
<accession>A0A413RX02</accession>
<comment type="caution">
    <text evidence="1">The sequence shown here is derived from an EMBL/GenBank/DDBJ whole genome shotgun (WGS) entry which is preliminary data.</text>
</comment>
<dbReference type="RefSeq" id="WP_118025672.1">
    <property type="nucleotide sequence ID" value="NZ_JBGLBX010000003.1"/>
</dbReference>
<dbReference type="EMBL" id="QSFV01000002">
    <property type="protein sequence ID" value="RHA81869.1"/>
    <property type="molecule type" value="Genomic_DNA"/>
</dbReference>
<reference evidence="3 4" key="1">
    <citation type="submission" date="2018-08" db="EMBL/GenBank/DDBJ databases">
        <title>A genome reference for cultivated species of the human gut microbiota.</title>
        <authorList>
            <person name="Zou Y."/>
            <person name="Xue W."/>
            <person name="Luo G."/>
        </authorList>
    </citation>
    <scope>NUCLEOTIDE SEQUENCE [LARGE SCALE GENOMIC DNA]</scope>
    <source>
        <strain evidence="2 4">AM42-30</strain>
        <strain evidence="1 3">AM43-2</strain>
    </source>
</reference>
<evidence type="ECO:0000313" key="2">
    <source>
        <dbReference type="EMBL" id="RHA81869.1"/>
    </source>
</evidence>
<proteinExistence type="predicted"/>
<evidence type="ECO:0000313" key="1">
    <source>
        <dbReference type="EMBL" id="RHA52997.1"/>
    </source>
</evidence>
<dbReference type="Pfam" id="PF07875">
    <property type="entry name" value="Coat_F"/>
    <property type="match status" value="1"/>
</dbReference>
<keyword evidence="1" id="KW-0946">Virion</keyword>
<dbReference type="Proteomes" id="UP000285740">
    <property type="component" value="Unassembled WGS sequence"/>
</dbReference>
<evidence type="ECO:0000313" key="4">
    <source>
        <dbReference type="Proteomes" id="UP000285740"/>
    </source>
</evidence>
<dbReference type="InterPro" id="IPR012851">
    <property type="entry name" value="Spore_coat_CotF-like"/>
</dbReference>
<gene>
    <name evidence="2" type="ORF">DW918_01280</name>
    <name evidence="1" type="ORF">DW929_10340</name>
</gene>
<protein>
    <submittedName>
        <fullName evidence="1">Spore coat protein</fullName>
    </submittedName>
</protein>
<sequence length="89" mass="10099">MNEVYTEKEILGDALNSEKNATTLYNLGANECVHDNLRETMLDLLAKEHDIQVDVFNQMHTMGYYPTPAAEAKKVQEAKTKFECGFKTV</sequence>
<keyword evidence="1" id="KW-0167">Capsid protein</keyword>
<dbReference type="AlphaFoldDB" id="A0A413RX02"/>
<dbReference type="Proteomes" id="UP000284598">
    <property type="component" value="Unassembled WGS sequence"/>
</dbReference>
<dbReference type="EMBL" id="QSFO01000012">
    <property type="protein sequence ID" value="RHA52997.1"/>
    <property type="molecule type" value="Genomic_DNA"/>
</dbReference>
<name>A0A413RX02_9FIRM</name>